<dbReference type="Proteomes" id="UP000054498">
    <property type="component" value="Unassembled WGS sequence"/>
</dbReference>
<evidence type="ECO:0000313" key="2">
    <source>
        <dbReference type="EMBL" id="KIZ04971.1"/>
    </source>
</evidence>
<keyword evidence="3" id="KW-1185">Reference proteome</keyword>
<accession>A0A0D2NJ92</accession>
<sequence length="435" mass="45347">MSQELGAGQEKRKKTKELLTKVVARLEEQLEYGQQQLGIEQSVNARARAHVAALQVILLARSALQQLLSRDGDCTEQMLASLDLQAQLLGSCACCSPRAGGAGATGVGGEVTFALGSSNIGSGTLVQSSSDPSTLTPLGRHLAPGLALWPAPATSHDTGSTAGGLGAATLGSVWQPHGFGGRPSGVSEGGGGARGGDQAGRGSTGAVGVSASEFLKSVVAARGLDGSKAEFVGWWREHVMRLAMLCHQHRNGAASRARLEQARDPTRMRPCSGPALLSMGSRLCGCLVSQRWALELFATNLESGEEGEPPSSLWDRVATCMAVGAGAATTLLHLSEWWRRVTAALAAEHCLLQQGPRAPGPDPKTLAHVLARLERAHGLFLADAMAFAVIAHASALAPEQLAEAYLSSWPYLPSPSCLLAAVLDSLTRQQRRAPA</sequence>
<evidence type="ECO:0000313" key="3">
    <source>
        <dbReference type="Proteomes" id="UP000054498"/>
    </source>
</evidence>
<feature type="compositionally biased region" description="Gly residues" evidence="1">
    <location>
        <begin position="178"/>
        <end position="205"/>
    </location>
</feature>
<dbReference type="AlphaFoldDB" id="A0A0D2NJ92"/>
<dbReference type="EMBL" id="KK100578">
    <property type="protein sequence ID" value="KIZ04971.1"/>
    <property type="molecule type" value="Genomic_DNA"/>
</dbReference>
<feature type="region of interest" description="Disordered" evidence="1">
    <location>
        <begin position="177"/>
        <end position="205"/>
    </location>
</feature>
<name>A0A0D2NJ92_9CHLO</name>
<proteinExistence type="predicted"/>
<evidence type="ECO:0000256" key="1">
    <source>
        <dbReference type="SAM" id="MobiDB-lite"/>
    </source>
</evidence>
<dbReference type="OrthoDB" id="559230at2759"/>
<reference evidence="2 3" key="1">
    <citation type="journal article" date="2013" name="BMC Genomics">
        <title>Reconstruction of the lipid metabolism for the microalga Monoraphidium neglectum from its genome sequence reveals characteristics suitable for biofuel production.</title>
        <authorList>
            <person name="Bogen C."/>
            <person name="Al-Dilaimi A."/>
            <person name="Albersmeier A."/>
            <person name="Wichmann J."/>
            <person name="Grundmann M."/>
            <person name="Rupp O."/>
            <person name="Lauersen K.J."/>
            <person name="Blifernez-Klassen O."/>
            <person name="Kalinowski J."/>
            <person name="Goesmann A."/>
            <person name="Mussgnug J.H."/>
            <person name="Kruse O."/>
        </authorList>
    </citation>
    <scope>NUCLEOTIDE SEQUENCE [LARGE SCALE GENOMIC DNA]</scope>
    <source>
        <strain evidence="2 3">SAG 48.87</strain>
    </source>
</reference>
<organism evidence="2 3">
    <name type="scientific">Monoraphidium neglectum</name>
    <dbReference type="NCBI Taxonomy" id="145388"/>
    <lineage>
        <taxon>Eukaryota</taxon>
        <taxon>Viridiplantae</taxon>
        <taxon>Chlorophyta</taxon>
        <taxon>core chlorophytes</taxon>
        <taxon>Chlorophyceae</taxon>
        <taxon>CS clade</taxon>
        <taxon>Sphaeropleales</taxon>
        <taxon>Selenastraceae</taxon>
        <taxon>Monoraphidium</taxon>
    </lineage>
</organism>
<dbReference type="RefSeq" id="XP_013903990.1">
    <property type="nucleotide sequence ID" value="XM_014048536.1"/>
</dbReference>
<gene>
    <name evidence="2" type="ORF">MNEG_2987</name>
</gene>
<protein>
    <submittedName>
        <fullName evidence="2">Uncharacterized protein</fullName>
    </submittedName>
</protein>
<dbReference type="GeneID" id="25735865"/>
<dbReference type="KEGG" id="mng:MNEG_2987"/>